<accession>A0A4R0P2P5</accession>
<dbReference type="Proteomes" id="UP000291485">
    <property type="component" value="Unassembled WGS sequence"/>
</dbReference>
<dbReference type="PANTHER" id="PTHR34319:SF6">
    <property type="entry name" value="MAJOR EXPORTED PROTEIN"/>
    <property type="match status" value="1"/>
</dbReference>
<dbReference type="NCBIfam" id="TIGR03344">
    <property type="entry name" value="VI_effect_Hcp1"/>
    <property type="match status" value="1"/>
</dbReference>
<name>A0A4R0P2P5_9SPHI</name>
<dbReference type="Gene3D" id="2.30.110.20">
    <property type="entry name" value="Hcp1-like"/>
    <property type="match status" value="1"/>
</dbReference>
<sequence>MALNAYLSLRGEKLGQIKGSVIQKGRENKIMVIAVSHQISSNPSIIGRSGGGTHHTPFIITKELDKSTPLLFSALASNEVLTEWILQFWAPQNMASSGSGTDMQRYTVKLTNARITNINFIMLNNKNPELVKFTEYEEISFSYEKIEWLWTTGGITAMDDWNVI</sequence>
<dbReference type="RefSeq" id="WP_131557477.1">
    <property type="nucleotide sequence ID" value="NZ_SJSN01000005.1"/>
</dbReference>
<proteinExistence type="predicted"/>
<dbReference type="Pfam" id="PF05638">
    <property type="entry name" value="T6SS_HCP"/>
    <property type="match status" value="1"/>
</dbReference>
<dbReference type="SUPFAM" id="SSF141452">
    <property type="entry name" value="Hcp1-like"/>
    <property type="match status" value="1"/>
</dbReference>
<dbReference type="EMBL" id="SJSN01000005">
    <property type="protein sequence ID" value="TCD10827.1"/>
    <property type="molecule type" value="Genomic_DNA"/>
</dbReference>
<organism evidence="1 2">
    <name type="scientific">Pedobacter frigidisoli</name>
    <dbReference type="NCBI Taxonomy" id="2530455"/>
    <lineage>
        <taxon>Bacteria</taxon>
        <taxon>Pseudomonadati</taxon>
        <taxon>Bacteroidota</taxon>
        <taxon>Sphingobacteriia</taxon>
        <taxon>Sphingobacteriales</taxon>
        <taxon>Sphingobacteriaceae</taxon>
        <taxon>Pedobacter</taxon>
    </lineage>
</organism>
<dbReference type="InterPro" id="IPR008514">
    <property type="entry name" value="T6SS_Hcp"/>
</dbReference>
<gene>
    <name evidence="1" type="primary">hcp</name>
    <name evidence="1" type="ORF">EZ449_08065</name>
</gene>
<comment type="caution">
    <text evidence="1">The sequence shown here is derived from an EMBL/GenBank/DDBJ whole genome shotgun (WGS) entry which is preliminary data.</text>
</comment>
<dbReference type="InterPro" id="IPR036624">
    <property type="entry name" value="Hcp1-lik_sf"/>
</dbReference>
<evidence type="ECO:0000313" key="2">
    <source>
        <dbReference type="Proteomes" id="UP000291485"/>
    </source>
</evidence>
<dbReference type="AlphaFoldDB" id="A0A4R0P2P5"/>
<dbReference type="PANTHER" id="PTHR34319">
    <property type="entry name" value="MAJOR EXPORTED PROTEIN"/>
    <property type="match status" value="1"/>
</dbReference>
<protein>
    <submittedName>
        <fullName evidence="1">Type VI secretion system tube protein Hcp</fullName>
    </submittedName>
</protein>
<reference evidence="1 2" key="1">
    <citation type="submission" date="2019-02" db="EMBL/GenBank/DDBJ databases">
        <title>Pedobacter sp. RP-3-11 sp. nov., isolated from Arctic soil.</title>
        <authorList>
            <person name="Dahal R.H."/>
        </authorList>
    </citation>
    <scope>NUCLEOTIDE SEQUENCE [LARGE SCALE GENOMIC DNA]</scope>
    <source>
        <strain evidence="1 2">RP-3-11</strain>
    </source>
</reference>
<dbReference type="InterPro" id="IPR052947">
    <property type="entry name" value="T6SS_Hcp1_domain"/>
</dbReference>
<keyword evidence="2" id="KW-1185">Reference proteome</keyword>
<evidence type="ECO:0000313" key="1">
    <source>
        <dbReference type="EMBL" id="TCD10827.1"/>
    </source>
</evidence>
<dbReference type="OrthoDB" id="119701at2"/>